<protein>
    <recommendedName>
        <fullName evidence="3">Chromosome partitioning protein ParA</fullName>
    </recommendedName>
</protein>
<dbReference type="InterPro" id="IPR010775">
    <property type="entry name" value="DUF1365"/>
</dbReference>
<evidence type="ECO:0000313" key="1">
    <source>
        <dbReference type="EMBL" id="KWS04151.1"/>
    </source>
</evidence>
<proteinExistence type="predicted"/>
<comment type="caution">
    <text evidence="1">The sequence shown here is derived from an EMBL/GenBank/DDBJ whole genome shotgun (WGS) entry which is preliminary data.</text>
</comment>
<dbReference type="RefSeq" id="WP_235592195.1">
    <property type="nucleotide sequence ID" value="NZ_JAJA02000001.1"/>
</dbReference>
<evidence type="ECO:0008006" key="3">
    <source>
        <dbReference type="Google" id="ProtNLM"/>
    </source>
</evidence>
<dbReference type="PANTHER" id="PTHR33973">
    <property type="entry name" value="OS07G0153300 PROTEIN"/>
    <property type="match status" value="1"/>
</dbReference>
<reference evidence="1 2" key="1">
    <citation type="journal article" date="2014" name="Genome Announc.">
        <title>Draft Genome Sequence of Lysobacter capsici AZ78, a Bacterium Antagonistic to Plant-Pathogenic Oomycetes.</title>
        <authorList>
            <person name="Puopolo G."/>
            <person name="Sonego P."/>
            <person name="Engelen K."/>
            <person name="Pertot I."/>
        </authorList>
    </citation>
    <scope>NUCLEOTIDE SEQUENCE [LARGE SCALE GENOMIC DNA]</scope>
    <source>
        <strain evidence="1 2">AZ78</strain>
    </source>
</reference>
<dbReference type="PANTHER" id="PTHR33973:SF4">
    <property type="entry name" value="OS07G0153300 PROTEIN"/>
    <property type="match status" value="1"/>
</dbReference>
<name>A0A108U7T4_9GAMM</name>
<sequence length="268" mass="31431">MNASRTDSARADAPLLSAIYEGVVRHRRRSPRAHAFQYRVAQLYLDLDEIEQVFRRRWLWSTRRGAIGRFRREDYLGPNELPLADAVRERVFQHCGRRPTGPIRLLTHLRYFGYVFNPVSFYYCYADDGRALDYVVAEITNTPWGERHAYVLAADSARPCGRALEWSFAKAFHVSPFMPMQRDYAWRFTAPGEDLLVHMEVMREDHSEFSATLSLRRRPCDGAGLARVLWRYPLMTVQVMFAIHWQALRLWLKRNPVHDHPRNARGLP</sequence>
<evidence type="ECO:0000313" key="2">
    <source>
        <dbReference type="Proteomes" id="UP000023435"/>
    </source>
</evidence>
<dbReference type="Proteomes" id="UP000023435">
    <property type="component" value="Unassembled WGS sequence"/>
</dbReference>
<dbReference type="AlphaFoldDB" id="A0A108U7T4"/>
<gene>
    <name evidence="1" type="ORF">AZ78_1700</name>
</gene>
<organism evidence="1 2">
    <name type="scientific">Lysobacter capsici AZ78</name>
    <dbReference type="NCBI Taxonomy" id="1444315"/>
    <lineage>
        <taxon>Bacteria</taxon>
        <taxon>Pseudomonadati</taxon>
        <taxon>Pseudomonadota</taxon>
        <taxon>Gammaproteobacteria</taxon>
        <taxon>Lysobacterales</taxon>
        <taxon>Lysobacteraceae</taxon>
        <taxon>Lysobacter</taxon>
    </lineage>
</organism>
<keyword evidence="2" id="KW-1185">Reference proteome</keyword>
<dbReference type="EMBL" id="JAJA02000001">
    <property type="protein sequence ID" value="KWS04151.1"/>
    <property type="molecule type" value="Genomic_DNA"/>
</dbReference>
<accession>A0A108U7T4</accession>
<dbReference type="Pfam" id="PF07103">
    <property type="entry name" value="DUF1365"/>
    <property type="match status" value="1"/>
</dbReference>